<reference evidence="1 2" key="1">
    <citation type="journal article" date="2011" name="Stand. Genomic Sci.">
        <title>Non-contiguous finished genome sequence of Bacteroides coprosuis type strain (PC139).</title>
        <authorList>
            <person name="Land M."/>
            <person name="Held B."/>
            <person name="Gronow S."/>
            <person name="Abt B."/>
            <person name="Lucas S."/>
            <person name="Del Rio T.G."/>
            <person name="Nolan M."/>
            <person name="Tice H."/>
            <person name="Cheng J.F."/>
            <person name="Pitluck S."/>
            <person name="Liolios K."/>
            <person name="Pagani I."/>
            <person name="Ivanova N."/>
            <person name="Mavromatis K."/>
            <person name="Mikhailova N."/>
            <person name="Pati A."/>
            <person name="Tapia R."/>
            <person name="Han C."/>
            <person name="Goodwin L."/>
            <person name="Chen A."/>
            <person name="Palaniappan K."/>
            <person name="Hauser L."/>
            <person name="Brambilla E.M."/>
            <person name="Rohde M."/>
            <person name="Goker M."/>
            <person name="Detter J.C."/>
            <person name="Woyke T."/>
            <person name="Bristow J."/>
            <person name="Eisen J.A."/>
            <person name="Markowitz V."/>
            <person name="Hugenholtz P."/>
            <person name="Kyrpides N.C."/>
            <person name="Klenk H.P."/>
            <person name="Lapidus A."/>
        </authorList>
    </citation>
    <scope>NUCLEOTIDE SEQUENCE [LARGE SCALE GENOMIC DNA]</scope>
    <source>
        <strain evidence="1 2">DSM 18011</strain>
    </source>
</reference>
<accession>F3ZU68</accession>
<proteinExistence type="predicted"/>
<protein>
    <submittedName>
        <fullName evidence="1">Uncharacterized protein</fullName>
    </submittedName>
</protein>
<keyword evidence="2" id="KW-1185">Reference proteome</keyword>
<sequence>MVRPKKKEPTTELEKLQLEVYKLRAENELLKKVKALVQAREARERMIRLKSPKK</sequence>
<evidence type="ECO:0000313" key="2">
    <source>
        <dbReference type="Proteomes" id="UP000018439"/>
    </source>
</evidence>
<dbReference type="Proteomes" id="UP000018439">
    <property type="component" value="Chromosome"/>
</dbReference>
<dbReference type="AlphaFoldDB" id="F3ZU68"/>
<evidence type="ECO:0000313" key="1">
    <source>
        <dbReference type="EMBL" id="EGJ71313.1"/>
    </source>
</evidence>
<name>F3ZU68_9BACE</name>
<dbReference type="eggNOG" id="COG2963">
    <property type="taxonomic scope" value="Bacteria"/>
</dbReference>
<organism evidence="1 2">
    <name type="scientific">Bacteroides coprosuis DSM 18011</name>
    <dbReference type="NCBI Taxonomy" id="679937"/>
    <lineage>
        <taxon>Bacteria</taxon>
        <taxon>Pseudomonadati</taxon>
        <taxon>Bacteroidota</taxon>
        <taxon>Bacteroidia</taxon>
        <taxon>Bacteroidales</taxon>
        <taxon>Bacteroidaceae</taxon>
        <taxon>Bacteroides</taxon>
    </lineage>
</organism>
<dbReference type="EMBL" id="CM001167">
    <property type="protein sequence ID" value="EGJ71313.1"/>
    <property type="molecule type" value="Genomic_DNA"/>
</dbReference>
<dbReference type="HOGENOM" id="CLU_3040318_0_0_10"/>
<gene>
    <name evidence="1" type="ORF">Bcop_1107</name>
</gene>